<keyword evidence="3" id="KW-1185">Reference proteome</keyword>
<dbReference type="EMBL" id="SKCS01000111">
    <property type="protein sequence ID" value="TNN16512.1"/>
    <property type="molecule type" value="Genomic_DNA"/>
</dbReference>
<feature type="transmembrane region" description="Helical" evidence="1">
    <location>
        <begin position="189"/>
        <end position="215"/>
    </location>
</feature>
<dbReference type="OrthoDB" id="6324679at2759"/>
<feature type="transmembrane region" description="Helical" evidence="1">
    <location>
        <begin position="153"/>
        <end position="177"/>
    </location>
</feature>
<organism evidence="2 3">
    <name type="scientific">Schistosoma japonicum</name>
    <name type="common">Blood fluke</name>
    <dbReference type="NCBI Taxonomy" id="6182"/>
    <lineage>
        <taxon>Eukaryota</taxon>
        <taxon>Metazoa</taxon>
        <taxon>Spiralia</taxon>
        <taxon>Lophotrochozoa</taxon>
        <taxon>Platyhelminthes</taxon>
        <taxon>Trematoda</taxon>
        <taxon>Digenea</taxon>
        <taxon>Strigeidida</taxon>
        <taxon>Schistosomatoidea</taxon>
        <taxon>Schistosomatidae</taxon>
        <taxon>Schistosoma</taxon>
    </lineage>
</organism>
<evidence type="ECO:0000313" key="3">
    <source>
        <dbReference type="Proteomes" id="UP000311919"/>
    </source>
</evidence>
<name>A0A4Z2DJ81_SCHJA</name>
<feature type="transmembrane region" description="Helical" evidence="1">
    <location>
        <begin position="128"/>
        <end position="147"/>
    </location>
</feature>
<keyword evidence="1" id="KW-0812">Transmembrane</keyword>
<dbReference type="AlphaFoldDB" id="A0A4Z2DJ81"/>
<accession>A0A4Z2DJ81</accession>
<gene>
    <name evidence="2" type="ORF">EWB00_000357</name>
</gene>
<dbReference type="Proteomes" id="UP000311919">
    <property type="component" value="Unassembled WGS sequence"/>
</dbReference>
<evidence type="ECO:0000313" key="2">
    <source>
        <dbReference type="EMBL" id="TNN16512.1"/>
    </source>
</evidence>
<comment type="caution">
    <text evidence="2">The sequence shown here is derived from an EMBL/GenBank/DDBJ whole genome shotgun (WGS) entry which is preliminary data.</text>
</comment>
<keyword evidence="1" id="KW-1133">Transmembrane helix</keyword>
<sequence>MESQVPHLSLKYIDILSLINNSSATNQSRNSTIPEWSNPWVQTSIVFIVIGLIFGLIIILVKRLHTQSTGNNVFIAVTMIILSTGLILLSAYIVKKLAVISEELSAGLTTIAMIIGSRIRGFSRQSKTTVIVFLCIFILLGIVFTSIGFLNKILFILAGICWSGAMFIVIILTSYYVMIRFPGYFSSLYVTFVIFYEFVITTLIILSCSICYLEIKNQTNTTMFKHCQFN</sequence>
<feature type="transmembrane region" description="Helical" evidence="1">
    <location>
        <begin position="73"/>
        <end position="93"/>
    </location>
</feature>
<keyword evidence="1" id="KW-0472">Membrane</keyword>
<proteinExistence type="predicted"/>
<feature type="transmembrane region" description="Helical" evidence="1">
    <location>
        <begin position="40"/>
        <end position="61"/>
    </location>
</feature>
<protein>
    <submittedName>
        <fullName evidence="2">Uncharacterized protein</fullName>
    </submittedName>
</protein>
<evidence type="ECO:0000256" key="1">
    <source>
        <dbReference type="SAM" id="Phobius"/>
    </source>
</evidence>
<reference evidence="2 3" key="1">
    <citation type="submission" date="2019-03" db="EMBL/GenBank/DDBJ databases">
        <title>An improved genome assembly of the fluke Schistosoma japonicum.</title>
        <authorList>
            <person name="Hu W."/>
            <person name="Luo F."/>
            <person name="Yin M."/>
            <person name="Mo X."/>
            <person name="Sun C."/>
            <person name="Wu Q."/>
            <person name="Zhu B."/>
            <person name="Xiang M."/>
            <person name="Wang J."/>
            <person name="Wang Y."/>
            <person name="Zhang T."/>
            <person name="Xu B."/>
            <person name="Zheng H."/>
            <person name="Feng Z."/>
        </authorList>
    </citation>
    <scope>NUCLEOTIDE SEQUENCE [LARGE SCALE GENOMIC DNA]</scope>
    <source>
        <strain evidence="2">HuSjv2</strain>
        <tissue evidence="2">Worms</tissue>
    </source>
</reference>